<accession>A0A8J8MTC0</accession>
<evidence type="ECO:0000313" key="1">
    <source>
        <dbReference type="EMBL" id="QUS36346.1"/>
    </source>
</evidence>
<dbReference type="AlphaFoldDB" id="A0A8J8MTC0"/>
<sequence length="127" mass="14972">MKPEPTWPLHPPPGEVDTLRQYVQSLARCYGVPFESFCFYALNIAHYDEEARSFIRPTEDVLERLSVGLGMSIDDLRMFEERRRRNLARLWAEFEEWIATPEGRQRYAWAFQPRSQHLGTLIGDIPM</sequence>
<keyword evidence="2" id="KW-1185">Reference proteome</keyword>
<gene>
    <name evidence="1" type="ORF">GR316_08735</name>
</gene>
<dbReference type="Proteomes" id="UP000679284">
    <property type="component" value="Chromosome"/>
</dbReference>
<organism evidence="1 2">
    <name type="scientific">Falsirhodobacter algicola</name>
    <dbReference type="NCBI Taxonomy" id="2692330"/>
    <lineage>
        <taxon>Bacteria</taxon>
        <taxon>Pseudomonadati</taxon>
        <taxon>Pseudomonadota</taxon>
        <taxon>Alphaproteobacteria</taxon>
        <taxon>Rhodobacterales</taxon>
        <taxon>Paracoccaceae</taxon>
        <taxon>Falsirhodobacter</taxon>
    </lineage>
</organism>
<name>A0A8J8MTC0_9RHOB</name>
<proteinExistence type="predicted"/>
<reference evidence="1" key="1">
    <citation type="submission" date="2020-01" db="EMBL/GenBank/DDBJ databases">
        <authorList>
            <person name="Yang Y."/>
            <person name="Kwon Y.M."/>
        </authorList>
    </citation>
    <scope>NUCLEOTIDE SEQUENCE</scope>
    <source>
        <strain evidence="1">PG104</strain>
    </source>
</reference>
<dbReference type="RefSeq" id="WP_211783567.1">
    <property type="nucleotide sequence ID" value="NZ_CP047289.1"/>
</dbReference>
<protein>
    <submittedName>
        <fullName evidence="1">Uncharacterized protein</fullName>
    </submittedName>
</protein>
<dbReference type="KEGG" id="fap:GR316_08735"/>
<dbReference type="EMBL" id="CP047289">
    <property type="protein sequence ID" value="QUS36346.1"/>
    <property type="molecule type" value="Genomic_DNA"/>
</dbReference>
<evidence type="ECO:0000313" key="2">
    <source>
        <dbReference type="Proteomes" id="UP000679284"/>
    </source>
</evidence>